<dbReference type="InterPro" id="IPR023408">
    <property type="entry name" value="MscS_beta-dom_sf"/>
</dbReference>
<dbReference type="GO" id="GO:0006820">
    <property type="term" value="P:monoatomic anion transport"/>
    <property type="evidence" value="ECO:0007669"/>
    <property type="project" value="TreeGrafter"/>
</dbReference>
<protein>
    <recommendedName>
        <fullName evidence="7">Mechanosensitive ion channel MscS domain-containing protein</fullName>
    </recommendedName>
</protein>
<dbReference type="OrthoDB" id="544685at2759"/>
<reference evidence="8 9" key="2">
    <citation type="submission" date="2014-03" db="EMBL/GenBank/DDBJ databases">
        <title>The Genome Sequence of Anncaliia algerae insect isolate PRA339.</title>
        <authorList>
            <consortium name="The Broad Institute Genome Sequencing Platform"/>
            <consortium name="The Broad Institute Genome Sequencing Center for Infectious Disease"/>
            <person name="Cuomo C."/>
            <person name="Becnel J."/>
            <person name="Sanscrainte N."/>
            <person name="Walker B."/>
            <person name="Young S.K."/>
            <person name="Zeng Q."/>
            <person name="Gargeya S."/>
            <person name="Fitzgerald M."/>
            <person name="Haas B."/>
            <person name="Abouelleil A."/>
            <person name="Alvarado L."/>
            <person name="Arachchi H.M."/>
            <person name="Berlin A.M."/>
            <person name="Chapman S.B."/>
            <person name="Dewar J."/>
            <person name="Goldberg J."/>
            <person name="Griggs A."/>
            <person name="Gujja S."/>
            <person name="Hansen M."/>
            <person name="Howarth C."/>
            <person name="Imamovic A."/>
            <person name="Larimer J."/>
            <person name="McCowan C."/>
            <person name="Murphy C."/>
            <person name="Neiman D."/>
            <person name="Pearson M."/>
            <person name="Priest M."/>
            <person name="Roberts A."/>
            <person name="Saif S."/>
            <person name="Shea T."/>
            <person name="Sisk P."/>
            <person name="Sykes S."/>
            <person name="Wortman J."/>
            <person name="Nusbaum C."/>
            <person name="Birren B."/>
        </authorList>
    </citation>
    <scope>NUCLEOTIDE SEQUENCE [LARGE SCALE GENOMIC DNA]</scope>
    <source>
        <strain evidence="8 9">PRA339</strain>
    </source>
</reference>
<dbReference type="PANTHER" id="PTHR31618:SF1">
    <property type="entry name" value="EF-HAND DOMAIN-CONTAINING PROTEIN"/>
    <property type="match status" value="1"/>
</dbReference>
<dbReference type="PANTHER" id="PTHR31618">
    <property type="entry name" value="MECHANOSENSITIVE ION CHANNEL PROTEIN 5"/>
    <property type="match status" value="1"/>
</dbReference>
<feature type="transmembrane region" description="Helical" evidence="6">
    <location>
        <begin position="105"/>
        <end position="127"/>
    </location>
</feature>
<dbReference type="InterPro" id="IPR006685">
    <property type="entry name" value="MscS_channel_2nd"/>
</dbReference>
<dbReference type="Gene3D" id="2.30.30.60">
    <property type="match status" value="1"/>
</dbReference>
<keyword evidence="3 6" id="KW-0812">Transmembrane</keyword>
<comment type="subcellular location">
    <subcellularLocation>
        <location evidence="1">Membrane</location>
        <topology evidence="1">Multi-pass membrane protein</topology>
    </subcellularLocation>
</comment>
<evidence type="ECO:0000313" key="9">
    <source>
        <dbReference type="Proteomes" id="UP000030655"/>
    </source>
</evidence>
<evidence type="ECO:0000259" key="7">
    <source>
        <dbReference type="Pfam" id="PF00924"/>
    </source>
</evidence>
<dbReference type="VEuPathDB" id="MicrosporidiaDB:H312_02482"/>
<dbReference type="GO" id="GO:0008381">
    <property type="term" value="F:mechanosensitive monoatomic ion channel activity"/>
    <property type="evidence" value="ECO:0007669"/>
    <property type="project" value="TreeGrafter"/>
</dbReference>
<evidence type="ECO:0000256" key="5">
    <source>
        <dbReference type="ARBA" id="ARBA00023136"/>
    </source>
</evidence>
<dbReference type="HOGENOM" id="CLU_395841_0_0_1"/>
<dbReference type="AlphaFoldDB" id="A0A059EYZ2"/>
<gene>
    <name evidence="8" type="ORF">H312_02482</name>
</gene>
<proteinExistence type="inferred from homology"/>
<feature type="transmembrane region" description="Helical" evidence="6">
    <location>
        <begin position="179"/>
        <end position="197"/>
    </location>
</feature>
<keyword evidence="5 6" id="KW-0472">Membrane</keyword>
<reference evidence="9" key="1">
    <citation type="submission" date="2013-02" db="EMBL/GenBank/DDBJ databases">
        <authorList>
            <consortium name="The Broad Institute Genome Sequencing Platform"/>
            <person name="Cuomo C."/>
            <person name="Becnel J."/>
            <person name="Sanscrainte N."/>
            <person name="Walker B."/>
            <person name="Young S.K."/>
            <person name="Zeng Q."/>
            <person name="Gargeya S."/>
            <person name="Fitzgerald M."/>
            <person name="Haas B."/>
            <person name="Abouelleil A."/>
            <person name="Alvarado L."/>
            <person name="Arachchi H.M."/>
            <person name="Berlin A.M."/>
            <person name="Chapman S.B."/>
            <person name="Dewar J."/>
            <person name="Goldberg J."/>
            <person name="Griggs A."/>
            <person name="Gujja S."/>
            <person name="Hansen M."/>
            <person name="Howarth C."/>
            <person name="Imamovic A."/>
            <person name="Larimer J."/>
            <person name="McCowan C."/>
            <person name="Murphy C."/>
            <person name="Neiman D."/>
            <person name="Pearson M."/>
            <person name="Priest M."/>
            <person name="Roberts A."/>
            <person name="Saif S."/>
            <person name="Shea T."/>
            <person name="Sisk P."/>
            <person name="Sykes S."/>
            <person name="Wortman J."/>
            <person name="Nusbaum C."/>
            <person name="Birren B."/>
        </authorList>
    </citation>
    <scope>NUCLEOTIDE SEQUENCE [LARGE SCALE GENOMIC DNA]</scope>
    <source>
        <strain evidence="9">PRA339</strain>
    </source>
</reference>
<dbReference type="SUPFAM" id="SSF50182">
    <property type="entry name" value="Sm-like ribonucleoproteins"/>
    <property type="match status" value="1"/>
</dbReference>
<name>A0A059EYZ2_9MICR</name>
<dbReference type="Pfam" id="PF00924">
    <property type="entry name" value="MS_channel_2nd"/>
    <property type="match status" value="1"/>
</dbReference>
<dbReference type="EMBL" id="KK365202">
    <property type="protein sequence ID" value="KCZ80120.1"/>
    <property type="molecule type" value="Genomic_DNA"/>
</dbReference>
<evidence type="ECO:0000256" key="2">
    <source>
        <dbReference type="ARBA" id="ARBA00008017"/>
    </source>
</evidence>
<feature type="domain" description="Mechanosensitive ion channel MscS" evidence="7">
    <location>
        <begin position="522"/>
        <end position="583"/>
    </location>
</feature>
<dbReference type="InterPro" id="IPR016688">
    <property type="entry name" value="MscS-like_plants/fungi"/>
</dbReference>
<organism evidence="8 9">
    <name type="scientific">Anncaliia algerae PRA339</name>
    <dbReference type="NCBI Taxonomy" id="1288291"/>
    <lineage>
        <taxon>Eukaryota</taxon>
        <taxon>Fungi</taxon>
        <taxon>Fungi incertae sedis</taxon>
        <taxon>Microsporidia</taxon>
        <taxon>Tubulinosematoidea</taxon>
        <taxon>Tubulinosematidae</taxon>
        <taxon>Anncaliia</taxon>
    </lineage>
</organism>
<accession>A0A059EYZ2</accession>
<evidence type="ECO:0000256" key="1">
    <source>
        <dbReference type="ARBA" id="ARBA00004141"/>
    </source>
</evidence>
<dbReference type="Proteomes" id="UP000030655">
    <property type="component" value="Unassembled WGS sequence"/>
</dbReference>
<comment type="similarity">
    <text evidence="2">Belongs to the MscS (TC 1.A.23) family.</text>
</comment>
<evidence type="ECO:0000313" key="8">
    <source>
        <dbReference type="EMBL" id="KCZ80120.1"/>
    </source>
</evidence>
<sequence length="696" mass="83394">MIEVDISQAPKENIMNEETPQTDIEESSLKTMNYPINRRYRPRSKYYTLIHRLCSMNIFILVFLGVFSLVIPERIISFSTINHNITSKRIFYTTSHKIFFFRKKFIVITFWSYLGIVVLESFIYYLTDYLAKICENFIVFYTNINQISFHISLLLVLFIVFFMANNVNFYIEDISFMQLFYVLFLAIFILAFLKLIYKHLIHNLIDRDCINGMAECIILESFLNFFKIFQKNESRIKLEKRLNHHISCLPEDFKSFTNDEINPRTKLKIYKYFNKNIFFSEYDDLKEEDISIEHFGYSSFVKFCIKNPEYVMLFTDKIVRVPFEEVNKIKDEPIYVRNEDNESRKIDFQTEKRRISNFDDENEETDEITLLSPSTLIPSEIIFNSHNEVFIRYFTFHYKTVSINLQINLKKIFTFFSNEMFARKIKDTYNFNDRLMNIEEYYTLFKYLYNKRTVIRNNFNARYSVLKKSYTFMCLITCIFSFLCLYCGFKVEDKEIVSFLYTFFSLATLLQSFCTELYESIINIIFVHPYDVGDTIVIHLKDTQLIGTVKAINTLSTEIISYDNKVIYFYNSELRNLYILNQKRSSFLSSVIILRVERDFDFSSLESLKDEFILFLERNKSKGYNTTITIGLADIENEDKSVIKIFYKIDNHLGNYFKILELRSEALKYLTNLLHKNKINYKHRLLRINKIQTKEE</sequence>
<dbReference type="InterPro" id="IPR010920">
    <property type="entry name" value="LSM_dom_sf"/>
</dbReference>
<feature type="transmembrane region" description="Helical" evidence="6">
    <location>
        <begin position="49"/>
        <end position="71"/>
    </location>
</feature>
<keyword evidence="4 6" id="KW-1133">Transmembrane helix</keyword>
<evidence type="ECO:0000256" key="3">
    <source>
        <dbReference type="ARBA" id="ARBA00022692"/>
    </source>
</evidence>
<feature type="transmembrane region" description="Helical" evidence="6">
    <location>
        <begin position="470"/>
        <end position="489"/>
    </location>
</feature>
<evidence type="ECO:0000256" key="4">
    <source>
        <dbReference type="ARBA" id="ARBA00022989"/>
    </source>
</evidence>
<feature type="transmembrane region" description="Helical" evidence="6">
    <location>
        <begin position="147"/>
        <end position="167"/>
    </location>
</feature>
<keyword evidence="9" id="KW-1185">Reference proteome</keyword>
<evidence type="ECO:0000256" key="6">
    <source>
        <dbReference type="SAM" id="Phobius"/>
    </source>
</evidence>
<dbReference type="GO" id="GO:0005886">
    <property type="term" value="C:plasma membrane"/>
    <property type="evidence" value="ECO:0007669"/>
    <property type="project" value="TreeGrafter"/>
</dbReference>